<evidence type="ECO:0000256" key="1">
    <source>
        <dbReference type="ARBA" id="ARBA00004941"/>
    </source>
</evidence>
<comment type="similarity">
    <text evidence="5">Belongs to the lyase 1 family. Argininosuccinate lyase subfamily.</text>
</comment>
<dbReference type="PRINTS" id="PR00145">
    <property type="entry name" value="ARGSUCLYASE"/>
</dbReference>
<accession>A0ABW4B987</accession>
<comment type="catalytic activity">
    <reaction evidence="5">
        <text>2-(N(omega)-L-arginino)succinate = fumarate + L-arginine</text>
        <dbReference type="Rhea" id="RHEA:24020"/>
        <dbReference type="ChEBI" id="CHEBI:29806"/>
        <dbReference type="ChEBI" id="CHEBI:32682"/>
        <dbReference type="ChEBI" id="CHEBI:57472"/>
        <dbReference type="EC" id="4.3.2.1"/>
    </reaction>
</comment>
<protein>
    <recommendedName>
        <fullName evidence="2 5">Argininosuccinate lyase</fullName>
        <shortName evidence="5">ASAL</shortName>
        <ecNumber evidence="2 5">4.3.2.1</ecNumber>
    </recommendedName>
    <alternativeName>
        <fullName evidence="5">Arginosuccinase</fullName>
    </alternativeName>
</protein>
<dbReference type="Pfam" id="PF14698">
    <property type="entry name" value="ASL_C2"/>
    <property type="match status" value="1"/>
</dbReference>
<dbReference type="RefSeq" id="WP_125585497.1">
    <property type="nucleotide sequence ID" value="NZ_JBHTMO010000022.1"/>
</dbReference>
<dbReference type="PROSITE" id="PS00163">
    <property type="entry name" value="FUMARATE_LYASES"/>
    <property type="match status" value="1"/>
</dbReference>
<dbReference type="CDD" id="cd01359">
    <property type="entry name" value="Argininosuccinate_lyase"/>
    <property type="match status" value="1"/>
</dbReference>
<dbReference type="Pfam" id="PF00206">
    <property type="entry name" value="Lyase_1"/>
    <property type="match status" value="1"/>
</dbReference>
<proteinExistence type="inferred from homology"/>
<dbReference type="InterPro" id="IPR024083">
    <property type="entry name" value="Fumarase/histidase_N"/>
</dbReference>
<feature type="domain" description="Argininosuccinate lyase C-terminal" evidence="7">
    <location>
        <begin position="365"/>
        <end position="433"/>
    </location>
</feature>
<evidence type="ECO:0000313" key="8">
    <source>
        <dbReference type="EMBL" id="MFD1393318.1"/>
    </source>
</evidence>
<name>A0ABW4B987_9LACO</name>
<evidence type="ECO:0000259" key="6">
    <source>
        <dbReference type="Pfam" id="PF00206"/>
    </source>
</evidence>
<keyword evidence="4 5" id="KW-0456">Lyase</keyword>
<evidence type="ECO:0000259" key="7">
    <source>
        <dbReference type="Pfam" id="PF14698"/>
    </source>
</evidence>
<dbReference type="NCBIfam" id="TIGR00838">
    <property type="entry name" value="argH"/>
    <property type="match status" value="1"/>
</dbReference>
<dbReference type="Gene3D" id="1.20.200.10">
    <property type="entry name" value="Fumarase/aspartase (Central domain)"/>
    <property type="match status" value="1"/>
</dbReference>
<dbReference type="SUPFAM" id="SSF48557">
    <property type="entry name" value="L-aspartase-like"/>
    <property type="match status" value="1"/>
</dbReference>
<keyword evidence="5" id="KW-0028">Amino-acid biosynthesis</keyword>
<comment type="subcellular location">
    <subcellularLocation>
        <location evidence="5">Cytoplasm</location>
    </subcellularLocation>
</comment>
<keyword evidence="5" id="KW-0963">Cytoplasm</keyword>
<reference evidence="9" key="1">
    <citation type="journal article" date="2019" name="Int. J. Syst. Evol. Microbiol.">
        <title>The Global Catalogue of Microorganisms (GCM) 10K type strain sequencing project: providing services to taxonomists for standard genome sequencing and annotation.</title>
        <authorList>
            <consortium name="The Broad Institute Genomics Platform"/>
            <consortium name="The Broad Institute Genome Sequencing Center for Infectious Disease"/>
            <person name="Wu L."/>
            <person name="Ma J."/>
        </authorList>
    </citation>
    <scope>NUCLEOTIDE SEQUENCE [LARGE SCALE GENOMIC DNA]</scope>
    <source>
        <strain evidence="9">CCM 8911</strain>
    </source>
</reference>
<dbReference type="Gene3D" id="1.10.275.10">
    <property type="entry name" value="Fumarase/aspartase (N-terminal domain)"/>
    <property type="match status" value="1"/>
</dbReference>
<feature type="domain" description="Fumarate lyase N-terminal" evidence="6">
    <location>
        <begin position="8"/>
        <end position="302"/>
    </location>
</feature>
<organism evidence="8 9">
    <name type="scientific">Lacticaseibacillus jixianensis</name>
    <dbReference type="NCBI Taxonomy" id="2486012"/>
    <lineage>
        <taxon>Bacteria</taxon>
        <taxon>Bacillati</taxon>
        <taxon>Bacillota</taxon>
        <taxon>Bacilli</taxon>
        <taxon>Lactobacillales</taxon>
        <taxon>Lactobacillaceae</taxon>
        <taxon>Lacticaseibacillus</taxon>
    </lineage>
</organism>
<dbReference type="InterPro" id="IPR008948">
    <property type="entry name" value="L-Aspartase-like"/>
</dbReference>
<dbReference type="PANTHER" id="PTHR43814">
    <property type="entry name" value="ARGININOSUCCINATE LYASE"/>
    <property type="match status" value="1"/>
</dbReference>
<sequence>MTDKLWGGRFTAKAAKWVDTFGASISFDQQMAKEDLTASIAHVKMLGKQHIIPAADAKTIEAGLNVLMQKLAAGELHFTVENEDIHLNMESLLTALIGPVAGKLHTARSRNDQVATDFHLWLKNRLPEIKEAITNLQTVLVEKAEENAGTIMPGYTHMQHAQPITYGHYLLAYFEMLQRDYERFEFNQQHTDMLPLGAAALAGTTFPLDREYVAAQLGFDQVYHNSLDAVSDRDFALEFLSNAAILMQHLSRLAEELILWCTYEFNYIEMDDRFATGSSIMPQKKNADFAELVRGKTGRVYGALMGLLTTMKSLPLAYNKDMQEDKEPVFDAYNTILGSLHIFAGMLETVKVHNTRMHDATTNDFSNATELADYLATKGVPFRTAHGIVGKLVLHGIETHQSLQDMPLQELQEAAPQIQEDVYQELTAEAAVNRRTSLGGTAPANVEKEVKRAKSLLAQRSTNAKNA</sequence>
<evidence type="ECO:0000256" key="3">
    <source>
        <dbReference type="ARBA" id="ARBA00022571"/>
    </source>
</evidence>
<gene>
    <name evidence="5 8" type="primary">argH</name>
    <name evidence="8" type="ORF">ACFQ3L_07000</name>
</gene>
<dbReference type="InterPro" id="IPR020557">
    <property type="entry name" value="Fumarate_lyase_CS"/>
</dbReference>
<dbReference type="GO" id="GO:0004056">
    <property type="term" value="F:argininosuccinate lyase activity"/>
    <property type="evidence" value="ECO:0007669"/>
    <property type="project" value="UniProtKB-EC"/>
</dbReference>
<evidence type="ECO:0000256" key="5">
    <source>
        <dbReference type="HAMAP-Rule" id="MF_00006"/>
    </source>
</evidence>
<dbReference type="PRINTS" id="PR00149">
    <property type="entry name" value="FUMRATELYASE"/>
</dbReference>
<evidence type="ECO:0000256" key="2">
    <source>
        <dbReference type="ARBA" id="ARBA00012338"/>
    </source>
</evidence>
<dbReference type="EMBL" id="JBHTMO010000022">
    <property type="protein sequence ID" value="MFD1393318.1"/>
    <property type="molecule type" value="Genomic_DNA"/>
</dbReference>
<dbReference type="EC" id="4.3.2.1" evidence="2 5"/>
<dbReference type="InterPro" id="IPR000362">
    <property type="entry name" value="Fumarate_lyase_fam"/>
</dbReference>
<comment type="pathway">
    <text evidence="1 5">Amino-acid biosynthesis; L-arginine biosynthesis; L-arginine from L-ornithine and carbamoyl phosphate: step 3/3.</text>
</comment>
<keyword evidence="9" id="KW-1185">Reference proteome</keyword>
<evidence type="ECO:0000256" key="4">
    <source>
        <dbReference type="ARBA" id="ARBA00023239"/>
    </source>
</evidence>
<dbReference type="PANTHER" id="PTHR43814:SF1">
    <property type="entry name" value="ARGININOSUCCINATE LYASE"/>
    <property type="match status" value="1"/>
</dbReference>
<comment type="caution">
    <text evidence="8">The sequence shown here is derived from an EMBL/GenBank/DDBJ whole genome shotgun (WGS) entry which is preliminary data.</text>
</comment>
<dbReference type="Proteomes" id="UP001597249">
    <property type="component" value="Unassembled WGS sequence"/>
</dbReference>
<dbReference type="InterPro" id="IPR022761">
    <property type="entry name" value="Fumarate_lyase_N"/>
</dbReference>
<evidence type="ECO:0000313" key="9">
    <source>
        <dbReference type="Proteomes" id="UP001597249"/>
    </source>
</evidence>
<dbReference type="InterPro" id="IPR009049">
    <property type="entry name" value="Argininosuccinate_lyase"/>
</dbReference>
<dbReference type="Gene3D" id="1.10.40.30">
    <property type="entry name" value="Fumarase/aspartase (C-terminal domain)"/>
    <property type="match status" value="1"/>
</dbReference>
<dbReference type="InterPro" id="IPR029419">
    <property type="entry name" value="Arg_succ_lyase_C"/>
</dbReference>
<dbReference type="HAMAP" id="MF_00006">
    <property type="entry name" value="Arg_succ_lyase"/>
    <property type="match status" value="1"/>
</dbReference>
<keyword evidence="3 5" id="KW-0055">Arginine biosynthesis</keyword>